<name>A0A2A3ET09_APICC</name>
<keyword evidence="2" id="KW-1185">Reference proteome</keyword>
<accession>A0A2A3ET09</accession>
<evidence type="ECO:0000313" key="1">
    <source>
        <dbReference type="EMBL" id="PBC34279.1"/>
    </source>
</evidence>
<gene>
    <name evidence="1" type="ORF">APICC_08014</name>
</gene>
<dbReference type="Proteomes" id="UP000242457">
    <property type="component" value="Unassembled WGS sequence"/>
</dbReference>
<organism evidence="1 2">
    <name type="scientific">Apis cerana cerana</name>
    <name type="common">Oriental honeybee</name>
    <dbReference type="NCBI Taxonomy" id="94128"/>
    <lineage>
        <taxon>Eukaryota</taxon>
        <taxon>Metazoa</taxon>
        <taxon>Ecdysozoa</taxon>
        <taxon>Arthropoda</taxon>
        <taxon>Hexapoda</taxon>
        <taxon>Insecta</taxon>
        <taxon>Pterygota</taxon>
        <taxon>Neoptera</taxon>
        <taxon>Endopterygota</taxon>
        <taxon>Hymenoptera</taxon>
        <taxon>Apocrita</taxon>
        <taxon>Aculeata</taxon>
        <taxon>Apoidea</taxon>
        <taxon>Anthophila</taxon>
        <taxon>Apidae</taxon>
        <taxon>Apis</taxon>
    </lineage>
</organism>
<evidence type="ECO:0000313" key="2">
    <source>
        <dbReference type="Proteomes" id="UP000242457"/>
    </source>
</evidence>
<dbReference type="AlphaFoldDB" id="A0A2A3ET09"/>
<proteinExistence type="predicted"/>
<dbReference type="EMBL" id="KZ288192">
    <property type="protein sequence ID" value="PBC34279.1"/>
    <property type="molecule type" value="Genomic_DNA"/>
</dbReference>
<dbReference type="OrthoDB" id="10574184at2759"/>
<sequence length="85" mass="9906">MSTRIRIHSQHGLQETHIRSNIKRFYLIRDEKKKREIQKSLQLAKKIDSINSIDDFLKLVKGVPQDVAFFSSSSKNYGSIERNST</sequence>
<reference evidence="1 2" key="1">
    <citation type="submission" date="2014-07" db="EMBL/GenBank/DDBJ databases">
        <title>Genomic and transcriptomic analysis on Apis cerana provide comprehensive insights into honey bee biology.</title>
        <authorList>
            <person name="Diao Q."/>
            <person name="Sun L."/>
            <person name="Zheng H."/>
            <person name="Zheng H."/>
            <person name="Xu S."/>
            <person name="Wang S."/>
            <person name="Zeng Z."/>
            <person name="Hu F."/>
            <person name="Su S."/>
            <person name="Wu J."/>
        </authorList>
    </citation>
    <scope>NUCLEOTIDE SEQUENCE [LARGE SCALE GENOMIC DNA]</scope>
    <source>
        <tissue evidence="1">Pupae without intestine</tissue>
    </source>
</reference>
<protein>
    <submittedName>
        <fullName evidence="1">Uncharacterized protein</fullName>
    </submittedName>
</protein>